<comment type="caution">
    <text evidence="3">The sequence shown here is derived from an EMBL/GenBank/DDBJ whole genome shotgun (WGS) entry which is preliminary data.</text>
</comment>
<evidence type="ECO:0000256" key="1">
    <source>
        <dbReference type="SAM" id="MobiDB-lite"/>
    </source>
</evidence>
<evidence type="ECO:0000313" key="4">
    <source>
        <dbReference type="Proteomes" id="UP001596086"/>
    </source>
</evidence>
<organism evidence="3 4">
    <name type="scientific">Massilia aerilata</name>
    <dbReference type="NCBI Taxonomy" id="453817"/>
    <lineage>
        <taxon>Bacteria</taxon>
        <taxon>Pseudomonadati</taxon>
        <taxon>Pseudomonadota</taxon>
        <taxon>Betaproteobacteria</taxon>
        <taxon>Burkholderiales</taxon>
        <taxon>Oxalobacteraceae</taxon>
        <taxon>Telluria group</taxon>
        <taxon>Massilia</taxon>
    </lineage>
</organism>
<dbReference type="Gene3D" id="1.20.120.520">
    <property type="entry name" value="nmb1532 protein domain like"/>
    <property type="match status" value="1"/>
</dbReference>
<proteinExistence type="predicted"/>
<reference evidence="4" key="1">
    <citation type="journal article" date="2019" name="Int. J. Syst. Evol. Microbiol.">
        <title>The Global Catalogue of Microorganisms (GCM) 10K type strain sequencing project: providing services to taxonomists for standard genome sequencing and annotation.</title>
        <authorList>
            <consortium name="The Broad Institute Genomics Platform"/>
            <consortium name="The Broad Institute Genome Sequencing Center for Infectious Disease"/>
            <person name="Wu L."/>
            <person name="Ma J."/>
        </authorList>
    </citation>
    <scope>NUCLEOTIDE SEQUENCE [LARGE SCALE GENOMIC DNA]</scope>
    <source>
        <strain evidence="4">CGMCC 4.5798</strain>
    </source>
</reference>
<dbReference type="Pfam" id="PF01814">
    <property type="entry name" value="Hemerythrin"/>
    <property type="match status" value="1"/>
</dbReference>
<feature type="compositionally biased region" description="Basic and acidic residues" evidence="1">
    <location>
        <begin position="181"/>
        <end position="194"/>
    </location>
</feature>
<sequence length="213" mass="23321">MLTSTYTLVALSVEQTTVRSALQSLVHALHALPGEDGVLAPGQAARLCAELRQVVDDCHWRKLDKFLVPALRRNTEAADGLLHDLEQISRAAADALAAAEACVDAGARGVDRDGFQEAIERCADALRCRLEREEHELFPLARSLVRGEAWFAIANQMLVHDAVARERRGAGRRGCVESIEPRHGRFEPHGHGQGHDPAGAEFGRRYATLSLLH</sequence>
<dbReference type="InterPro" id="IPR012312">
    <property type="entry name" value="Hemerythrin-like"/>
</dbReference>
<name>A0ABW0RWR7_9BURK</name>
<dbReference type="EMBL" id="JBHSMZ010000005">
    <property type="protein sequence ID" value="MFC5548451.1"/>
    <property type="molecule type" value="Genomic_DNA"/>
</dbReference>
<keyword evidence="4" id="KW-1185">Reference proteome</keyword>
<gene>
    <name evidence="3" type="ORF">ACFPO9_07970</name>
</gene>
<evidence type="ECO:0000259" key="2">
    <source>
        <dbReference type="Pfam" id="PF01814"/>
    </source>
</evidence>
<feature type="domain" description="Hemerythrin-like" evidence="2">
    <location>
        <begin position="19"/>
        <end position="141"/>
    </location>
</feature>
<evidence type="ECO:0000313" key="3">
    <source>
        <dbReference type="EMBL" id="MFC5548451.1"/>
    </source>
</evidence>
<accession>A0ABW0RWR7</accession>
<feature type="region of interest" description="Disordered" evidence="1">
    <location>
        <begin position="181"/>
        <end position="200"/>
    </location>
</feature>
<dbReference type="RefSeq" id="WP_379769242.1">
    <property type="nucleotide sequence ID" value="NZ_JBHSMZ010000005.1"/>
</dbReference>
<protein>
    <submittedName>
        <fullName evidence="3">Hemerythrin domain-containing protein</fullName>
    </submittedName>
</protein>
<dbReference type="Proteomes" id="UP001596086">
    <property type="component" value="Unassembled WGS sequence"/>
</dbReference>